<proteinExistence type="predicted"/>
<dbReference type="SUPFAM" id="SSF52402">
    <property type="entry name" value="Adenine nucleotide alpha hydrolases-like"/>
    <property type="match status" value="2"/>
</dbReference>
<dbReference type="PANTHER" id="PTHR31964:SF113">
    <property type="entry name" value="USPA DOMAIN-CONTAINING PROTEIN"/>
    <property type="match status" value="1"/>
</dbReference>
<feature type="domain" description="UspA" evidence="3">
    <location>
        <begin position="207"/>
        <end position="351"/>
    </location>
</feature>
<evidence type="ECO:0000313" key="5">
    <source>
        <dbReference type="Proteomes" id="UP000008141"/>
    </source>
</evidence>
<dbReference type="Proteomes" id="UP000008141">
    <property type="component" value="Unassembled WGS sequence"/>
</dbReference>
<keyword evidence="1" id="KW-0175">Coiled coil</keyword>
<reference evidence="4 5" key="1">
    <citation type="journal article" date="2010" name="Plant Cell">
        <title>The Chlorella variabilis NC64A genome reveals adaptation to photosymbiosis, coevolution with viruses, and cryptic sex.</title>
        <authorList>
            <person name="Blanc G."/>
            <person name="Duncan G."/>
            <person name="Agarkova I."/>
            <person name="Borodovsky M."/>
            <person name="Gurnon J."/>
            <person name="Kuo A."/>
            <person name="Lindquist E."/>
            <person name="Lucas S."/>
            <person name="Pangilinan J."/>
            <person name="Polle J."/>
            <person name="Salamov A."/>
            <person name="Terry A."/>
            <person name="Yamada T."/>
            <person name="Dunigan D.D."/>
            <person name="Grigoriev I.V."/>
            <person name="Claverie J.M."/>
            <person name="Van Etten J.L."/>
        </authorList>
    </citation>
    <scope>NUCLEOTIDE SEQUENCE [LARGE SCALE GENOMIC DNA]</scope>
    <source>
        <strain evidence="4 5">NC64A</strain>
    </source>
</reference>
<gene>
    <name evidence="4" type="ORF">CHLNCDRAFT_145277</name>
</gene>
<dbReference type="Pfam" id="PF00582">
    <property type="entry name" value="Usp"/>
    <property type="match status" value="1"/>
</dbReference>
<organism evidence="5">
    <name type="scientific">Chlorella variabilis</name>
    <name type="common">Green alga</name>
    <dbReference type="NCBI Taxonomy" id="554065"/>
    <lineage>
        <taxon>Eukaryota</taxon>
        <taxon>Viridiplantae</taxon>
        <taxon>Chlorophyta</taxon>
        <taxon>core chlorophytes</taxon>
        <taxon>Trebouxiophyceae</taxon>
        <taxon>Chlorellales</taxon>
        <taxon>Chlorellaceae</taxon>
        <taxon>Chlorella clade</taxon>
        <taxon>Chlorella</taxon>
    </lineage>
</organism>
<dbReference type="Gene3D" id="3.40.50.12370">
    <property type="match status" value="1"/>
</dbReference>
<feature type="coiled-coil region" evidence="1">
    <location>
        <begin position="433"/>
        <end position="467"/>
    </location>
</feature>
<dbReference type="KEGG" id="cvr:CHLNCDRAFT_145277"/>
<feature type="region of interest" description="Disordered" evidence="2">
    <location>
        <begin position="389"/>
        <end position="411"/>
    </location>
</feature>
<evidence type="ECO:0000256" key="1">
    <source>
        <dbReference type="SAM" id="Coils"/>
    </source>
</evidence>
<dbReference type="InParanoid" id="E1ZE33"/>
<evidence type="ECO:0000259" key="3">
    <source>
        <dbReference type="Pfam" id="PF00582"/>
    </source>
</evidence>
<name>E1ZE33_CHLVA</name>
<evidence type="ECO:0000256" key="2">
    <source>
        <dbReference type="SAM" id="MobiDB-lite"/>
    </source>
</evidence>
<dbReference type="EMBL" id="GL433843">
    <property type="protein sequence ID" value="EFN55962.1"/>
    <property type="molecule type" value="Genomic_DNA"/>
</dbReference>
<keyword evidence="5" id="KW-1185">Reference proteome</keyword>
<sequence length="479" mass="51057">MAAQRSAASESHASPDAAAPTRRLALIVHTWGHSSSFFAWTFMKQYILRRVEKDGCTVLDPSEQLFIVKAGKDDDGDKWKMGGPLIPDLDTTVAHYPCTVVRLEGGAKSSIHAWLDRNAIDILVVGEHWPSGGLKMMSVSEWVKQNVSCPFLIIRRSAVANARMKISSSQTNTSSVTAATAPAASPEAYLGRTSPACPRTAAMTGRRIAIAYTSFTVGRGLMQFAKSKVLSHNDTIFLCHVFPERNAMEKNPVVHQTMKLVRVMTLMQRGDSNDEVTRDNSIDFGAAELAGYNLNLNGDAKSALTSFCESEDIELLIIGTRSGGKIRKKLSGGGVSSFLIDHAPCPCLVVPYKHMGIDDGRDTADEELMGTSPSSPLGWMTAAMDAVTGGGEGAAANRERGSSPTPPGVTVAADVAAGASSSGVGHSTPSDLLAALQKQLEEKDRVIGELRQQVHELQLAAAQREAEGSHDAGRASQAV</sequence>
<evidence type="ECO:0000313" key="4">
    <source>
        <dbReference type="EMBL" id="EFN55962.1"/>
    </source>
</evidence>
<dbReference type="OrthoDB" id="843225at2759"/>
<dbReference type="InterPro" id="IPR006016">
    <property type="entry name" value="UspA"/>
</dbReference>
<dbReference type="RefSeq" id="XP_005848064.1">
    <property type="nucleotide sequence ID" value="XM_005848002.1"/>
</dbReference>
<accession>E1ZE33</accession>
<dbReference type="GeneID" id="17355450"/>
<dbReference type="PANTHER" id="PTHR31964">
    <property type="entry name" value="ADENINE NUCLEOTIDE ALPHA HYDROLASES-LIKE SUPERFAMILY PROTEIN"/>
    <property type="match status" value="1"/>
</dbReference>
<dbReference type="AlphaFoldDB" id="E1ZE33"/>
<protein>
    <recommendedName>
        <fullName evidence="3">UspA domain-containing protein</fullName>
    </recommendedName>
</protein>